<feature type="region of interest" description="Disordered" evidence="15">
    <location>
        <begin position="666"/>
        <end position="693"/>
    </location>
</feature>
<keyword evidence="14" id="KW-0066">ATP synthesis</keyword>
<keyword evidence="12 16" id="KW-0496">Mitochondrion</keyword>
<evidence type="ECO:0000256" key="14">
    <source>
        <dbReference type="ARBA" id="ARBA00023310"/>
    </source>
</evidence>
<keyword evidence="7" id="KW-0138">CF(0)</keyword>
<keyword evidence="13" id="KW-0472">Membrane</keyword>
<protein>
    <recommendedName>
        <fullName evidence="5">ATP synthase protein MI25</fullName>
    </recommendedName>
</protein>
<evidence type="ECO:0000256" key="9">
    <source>
        <dbReference type="ARBA" id="ARBA00022781"/>
    </source>
</evidence>
<gene>
    <name evidence="16" type="ORF">ZIOFF_074365</name>
</gene>
<dbReference type="AlphaFoldDB" id="A0A8J5C5R1"/>
<feature type="compositionally biased region" description="Basic and acidic residues" evidence="15">
    <location>
        <begin position="540"/>
        <end position="551"/>
    </location>
</feature>
<keyword evidence="9" id="KW-0375">Hydrogen ion transport</keyword>
<evidence type="ECO:0000256" key="12">
    <source>
        <dbReference type="ARBA" id="ARBA00023128"/>
    </source>
</evidence>
<dbReference type="InterPro" id="IPR044988">
    <property type="entry name" value="MI25_plants"/>
</dbReference>
<dbReference type="PANTHER" id="PTHR37774">
    <property type="entry name" value="ATP SYNTHASE PROTEIN MI25-RELATED"/>
    <property type="match status" value="1"/>
</dbReference>
<evidence type="ECO:0000256" key="8">
    <source>
        <dbReference type="ARBA" id="ARBA00022692"/>
    </source>
</evidence>
<evidence type="ECO:0000313" key="16">
    <source>
        <dbReference type="EMBL" id="KAG6467725.1"/>
    </source>
</evidence>
<reference evidence="16 17" key="1">
    <citation type="submission" date="2020-08" db="EMBL/GenBank/DDBJ databases">
        <title>Plant Genome Project.</title>
        <authorList>
            <person name="Zhang R.-G."/>
        </authorList>
    </citation>
    <scope>NUCLEOTIDE SEQUENCE [LARGE SCALE GENOMIC DNA]</scope>
    <source>
        <tissue evidence="16">Rhizome</tissue>
    </source>
</reference>
<evidence type="ECO:0000256" key="5">
    <source>
        <dbReference type="ARBA" id="ARBA00017388"/>
    </source>
</evidence>
<comment type="subunit">
    <text evidence="4">F-type ATPases have 2 components, CF(1) - the catalytic core - and CF(0) - the membrane proton channel. CF(1) has five subunits: alpha(3), beta(3), gamma(1), delta(1), epsilon(1). CF(0) has three main subunits: a, b and c.</text>
</comment>
<dbReference type="EMBL" id="JACMSC010000024">
    <property type="protein sequence ID" value="KAG6467725.1"/>
    <property type="molecule type" value="Genomic_DNA"/>
</dbReference>
<sequence>MASRRYRSSVTIVRPFGAYSKLRIQNYEFKTTRQNTADGHERLLFEKIKRVSTQKSTEKLILYIHAQHRTVGIVDSIEELSCLARVHAWQALSLLERDRDLGRTIPTTSPTCDLFVCTGKTFKATLDGRKESIQEELQQFPNPNEVIPPESNEQERLLRISLQICGTVVESLPTARCAPKCEKTVQALLCRNLNVKSATLLNATSSRRTCLQGDIVTGLNFSVRERFVPGSTLKASIVELIREGLLVLRKTDGMSQWRADVMARGVFGAFYSRLSGRTCAAQRILDRWEREETKPSMSIRAFQSEIGFGVMVPSELRVRSSHSSKRCENMFPVETSLSLLEERCYAVQRRELFSGKEVAVAVKRLEVSILCRIAASQVYTRWSNKEMPTLYAGILIGAGPAFPSSFLAIGNYQSARAHTEVGDLRAELKLSKCPPYFGLDYRIRLPCLTPHKHQPSPFLCLNLVDRRESDRQATTALPSPDPCRLLSCEAKDQRKEWCCANLSLVLLYALIPSSVSFTTTKRNWPQRDWNTKELPERGLRRSDRWGRKKGEDSEEPTEKTGTILNPKRSQLELARSPVTFDFAASSPQVLETFHLGELIVLRNPGRLALCALGYSSHIARATLKETHPELLEELFAPHLRDCSFPCREQELNPPLADRTVEEPLAYSHSDSGKVGLNQITSPSPEEADTNTSICEERPLALRWDSFPGPLASKRRCYSDLMSFYWPPRVPSLHLCAVAAAHPYGNPIPYANQGNVGRSSARGRAKGRNGPIQRRKSKYSMEGEISANESDAEVTDEQERRGDRLQVEQCFHGLLHSIGVRAFAQGEVKGSELLTIPQGKMTQSRDMPTNVDRAGLGLTLIKRSGLRIQARVQAMKSRVPLRSERRLYVAALVRDDLDLDQQNDQRERLLGWECTYCGMLSAADLTSLLFSLFNGRHGNVGVLPPLVSFLFLSCVSEKAS</sequence>
<keyword evidence="8" id="KW-0812">Transmembrane</keyword>
<keyword evidence="10" id="KW-1133">Transmembrane helix</keyword>
<dbReference type="Proteomes" id="UP000734854">
    <property type="component" value="Unassembled WGS sequence"/>
</dbReference>
<evidence type="ECO:0000256" key="1">
    <source>
        <dbReference type="ARBA" id="ARBA00003096"/>
    </source>
</evidence>
<evidence type="ECO:0000256" key="2">
    <source>
        <dbReference type="ARBA" id="ARBA00004304"/>
    </source>
</evidence>
<accession>A0A8J5C5R1</accession>
<dbReference type="Pfam" id="PF05405">
    <property type="entry name" value="Mt_ATP-synt_B"/>
    <property type="match status" value="1"/>
</dbReference>
<keyword evidence="17" id="KW-1185">Reference proteome</keyword>
<evidence type="ECO:0000256" key="11">
    <source>
        <dbReference type="ARBA" id="ARBA00023065"/>
    </source>
</evidence>
<evidence type="ECO:0000313" key="17">
    <source>
        <dbReference type="Proteomes" id="UP000734854"/>
    </source>
</evidence>
<geneLocation type="mitochondrion" evidence="16"/>
<keyword evidence="11" id="KW-0406">Ion transport</keyword>
<keyword evidence="6" id="KW-0813">Transport</keyword>
<evidence type="ECO:0000256" key="10">
    <source>
        <dbReference type="ARBA" id="ARBA00022989"/>
    </source>
</evidence>
<evidence type="ECO:0000256" key="4">
    <source>
        <dbReference type="ARBA" id="ARBA00011648"/>
    </source>
</evidence>
<organism evidence="16 17">
    <name type="scientific">Zingiber officinale</name>
    <name type="common">Ginger</name>
    <name type="synonym">Amomum zingiber</name>
    <dbReference type="NCBI Taxonomy" id="94328"/>
    <lineage>
        <taxon>Eukaryota</taxon>
        <taxon>Viridiplantae</taxon>
        <taxon>Streptophyta</taxon>
        <taxon>Embryophyta</taxon>
        <taxon>Tracheophyta</taxon>
        <taxon>Spermatophyta</taxon>
        <taxon>Magnoliopsida</taxon>
        <taxon>Liliopsida</taxon>
        <taxon>Zingiberales</taxon>
        <taxon>Zingiberaceae</taxon>
        <taxon>Zingiber</taxon>
    </lineage>
</organism>
<comment type="subcellular location">
    <subcellularLocation>
        <location evidence="2">Mitochondrion membrane</location>
        <topology evidence="2">Single-pass membrane protein</topology>
    </subcellularLocation>
</comment>
<dbReference type="GO" id="GO:0045259">
    <property type="term" value="C:proton-transporting ATP synthase complex"/>
    <property type="evidence" value="ECO:0007669"/>
    <property type="project" value="UniProtKB-KW"/>
</dbReference>
<feature type="compositionally biased region" description="Polar residues" evidence="15">
    <location>
        <begin position="677"/>
        <end position="693"/>
    </location>
</feature>
<evidence type="ECO:0000256" key="3">
    <source>
        <dbReference type="ARBA" id="ARBA00009281"/>
    </source>
</evidence>
<comment type="similarity">
    <text evidence="3">Belongs to the ATPase protein MI25 family.</text>
</comment>
<dbReference type="InterPro" id="IPR008688">
    <property type="entry name" value="ATP_synth_Bsub_B/MI25"/>
</dbReference>
<comment type="function">
    <text evidence="1">This is one of the chains of the nonenzymatic component (CF(0) subunit) of the mitochondrial ATPase complex.</text>
</comment>
<proteinExistence type="inferred from homology"/>
<feature type="region of interest" description="Disordered" evidence="15">
    <location>
        <begin position="540"/>
        <end position="561"/>
    </location>
</feature>
<evidence type="ECO:0000256" key="15">
    <source>
        <dbReference type="SAM" id="MobiDB-lite"/>
    </source>
</evidence>
<dbReference type="PANTHER" id="PTHR37774:SF4">
    <property type="entry name" value="ATP SYNTHASE PROTEIN MI25"/>
    <property type="match status" value="1"/>
</dbReference>
<dbReference type="GO" id="GO:0015986">
    <property type="term" value="P:proton motive force-driven ATP synthesis"/>
    <property type="evidence" value="ECO:0007669"/>
    <property type="project" value="InterPro"/>
</dbReference>
<dbReference type="GO" id="GO:0015078">
    <property type="term" value="F:proton transmembrane transporter activity"/>
    <property type="evidence" value="ECO:0007669"/>
    <property type="project" value="InterPro"/>
</dbReference>
<dbReference type="GO" id="GO:0031966">
    <property type="term" value="C:mitochondrial membrane"/>
    <property type="evidence" value="ECO:0007669"/>
    <property type="project" value="UniProtKB-SubCell"/>
</dbReference>
<evidence type="ECO:0000256" key="13">
    <source>
        <dbReference type="ARBA" id="ARBA00023136"/>
    </source>
</evidence>
<comment type="caution">
    <text evidence="16">The sequence shown here is derived from an EMBL/GenBank/DDBJ whole genome shotgun (WGS) entry which is preliminary data.</text>
</comment>
<feature type="region of interest" description="Disordered" evidence="15">
    <location>
        <begin position="751"/>
        <end position="799"/>
    </location>
</feature>
<feature type="compositionally biased region" description="Basic residues" evidence="15">
    <location>
        <begin position="760"/>
        <end position="777"/>
    </location>
</feature>
<name>A0A8J5C5R1_ZINOF</name>
<evidence type="ECO:0000256" key="7">
    <source>
        <dbReference type="ARBA" id="ARBA00022547"/>
    </source>
</evidence>
<evidence type="ECO:0000256" key="6">
    <source>
        <dbReference type="ARBA" id="ARBA00022448"/>
    </source>
</evidence>